<dbReference type="Proteomes" id="UP000620224">
    <property type="component" value="Unassembled WGS sequence"/>
</dbReference>
<dbReference type="AlphaFoldDB" id="A0A918MS84"/>
<keyword evidence="2" id="KW-1185">Reference proteome</keyword>
<reference evidence="1" key="1">
    <citation type="journal article" date="2014" name="Int. J. Syst. Evol. Microbiol.">
        <title>Complete genome sequence of Corynebacterium casei LMG S-19264T (=DSM 44701T), isolated from a smear-ripened cheese.</title>
        <authorList>
            <consortium name="US DOE Joint Genome Institute (JGI-PGF)"/>
            <person name="Walter F."/>
            <person name="Albersmeier A."/>
            <person name="Kalinowski J."/>
            <person name="Ruckert C."/>
        </authorList>
    </citation>
    <scope>NUCLEOTIDE SEQUENCE</scope>
    <source>
        <strain evidence="1">JCM 4490</strain>
    </source>
</reference>
<evidence type="ECO:0000313" key="2">
    <source>
        <dbReference type="Proteomes" id="UP000620224"/>
    </source>
</evidence>
<evidence type="ECO:0000313" key="1">
    <source>
        <dbReference type="EMBL" id="GGW55131.1"/>
    </source>
</evidence>
<gene>
    <name evidence="1" type="ORF">GCM10010503_35180</name>
</gene>
<dbReference type="EMBL" id="BMUE01000007">
    <property type="protein sequence ID" value="GGW55131.1"/>
    <property type="molecule type" value="Genomic_DNA"/>
</dbReference>
<reference evidence="1" key="2">
    <citation type="submission" date="2020-09" db="EMBL/GenBank/DDBJ databases">
        <authorList>
            <person name="Sun Q."/>
            <person name="Ohkuma M."/>
        </authorList>
    </citation>
    <scope>NUCLEOTIDE SEQUENCE</scope>
    <source>
        <strain evidence="1">JCM 4490</strain>
    </source>
</reference>
<protein>
    <submittedName>
        <fullName evidence="1">Uncharacterized protein</fullName>
    </submittedName>
</protein>
<dbReference type="RefSeq" id="WP_190016295.1">
    <property type="nucleotide sequence ID" value="NZ_BMUE01000007.1"/>
</dbReference>
<accession>A0A918MS84</accession>
<organism evidence="1 2">
    <name type="scientific">Streptomyces lucensis JCM 4490</name>
    <dbReference type="NCBI Taxonomy" id="1306176"/>
    <lineage>
        <taxon>Bacteria</taxon>
        <taxon>Bacillati</taxon>
        <taxon>Actinomycetota</taxon>
        <taxon>Actinomycetes</taxon>
        <taxon>Kitasatosporales</taxon>
        <taxon>Streptomycetaceae</taxon>
        <taxon>Streptomyces</taxon>
    </lineage>
</organism>
<comment type="caution">
    <text evidence="1">The sequence shown here is derived from an EMBL/GenBank/DDBJ whole genome shotgun (WGS) entry which is preliminary data.</text>
</comment>
<name>A0A918MS84_9ACTN</name>
<proteinExistence type="predicted"/>
<sequence>MKVLLSRAAGAVRDVVSGRQRLEKYGDPQARYTHNRDADLARHYIPTAPQIPVSGPGGM</sequence>